<dbReference type="SUPFAM" id="SSF52317">
    <property type="entry name" value="Class I glutamine amidotransferase-like"/>
    <property type="match status" value="1"/>
</dbReference>
<dbReference type="RefSeq" id="WP_066391610.1">
    <property type="nucleotide sequence ID" value="NZ_CP015378.1"/>
</dbReference>
<dbReference type="EMBL" id="CP015378">
    <property type="protein sequence ID" value="ANC76050.1"/>
    <property type="molecule type" value="Genomic_DNA"/>
</dbReference>
<name>A0A160IKQ0_9BACL</name>
<accession>A0A160IKQ0</accession>
<evidence type="ECO:0000313" key="2">
    <source>
        <dbReference type="Proteomes" id="UP000076623"/>
    </source>
</evidence>
<organism evidence="1 2">
    <name type="scientific">Fictibacillus phosphorivorans</name>
    <dbReference type="NCBI Taxonomy" id="1221500"/>
    <lineage>
        <taxon>Bacteria</taxon>
        <taxon>Bacillati</taxon>
        <taxon>Bacillota</taxon>
        <taxon>Bacilli</taxon>
        <taxon>Bacillales</taxon>
        <taxon>Fictibacillaceae</taxon>
        <taxon>Fictibacillus</taxon>
    </lineage>
</organism>
<protein>
    <submittedName>
        <fullName evidence="1">Uncharacterized protein</fullName>
    </submittedName>
</protein>
<dbReference type="InterPro" id="IPR029062">
    <property type="entry name" value="Class_I_gatase-like"/>
</dbReference>
<dbReference type="AlphaFoldDB" id="A0A160IKQ0"/>
<dbReference type="STRING" id="1221500.ABE65_004180"/>
<dbReference type="PANTHER" id="PTHR43130:SF3">
    <property type="entry name" value="HTH-TYPE TRANSCRIPTIONAL REGULATOR RV1931C"/>
    <property type="match status" value="1"/>
</dbReference>
<dbReference type="KEGG" id="fpn:ABE65_004180"/>
<gene>
    <name evidence="1" type="ORF">ABE65_004180</name>
</gene>
<dbReference type="InterPro" id="IPR002818">
    <property type="entry name" value="DJ-1/PfpI"/>
</dbReference>
<keyword evidence="2" id="KW-1185">Reference proteome</keyword>
<reference evidence="1 2" key="1">
    <citation type="submission" date="2016-04" db="EMBL/GenBank/DDBJ databases">
        <title>Complete genome sequence of Fictibacillus phosphorivorans G25-29, a strain toxic to nematodes.</title>
        <authorList>
            <person name="Zheng Z."/>
        </authorList>
    </citation>
    <scope>NUCLEOTIDE SEQUENCE [LARGE SCALE GENOMIC DNA]</scope>
    <source>
        <strain evidence="1 2">G25-29</strain>
    </source>
</reference>
<proteinExistence type="predicted"/>
<dbReference type="OrthoDB" id="9800516at2"/>
<sequence length="185" mass="20809">MKKKVLVYLYPQFREVEVMTTLSIIGKKYEVLPFSLLPGTVTSECGLLMQPTIKMKNISPIDYEMLIIPGGKQAFTQGNPRLLHLLQVFNRENIKIAAIGNGAVILGRAGILNGRSYTVSLREDEFAKTNSWLNGTYQSKQIVEDKNLLTAKSHAYIDFGLTIGDRLQCFDGLEEYNFYKGTSSF</sequence>
<dbReference type="Proteomes" id="UP000076623">
    <property type="component" value="Chromosome"/>
</dbReference>
<dbReference type="PANTHER" id="PTHR43130">
    <property type="entry name" value="ARAC-FAMILY TRANSCRIPTIONAL REGULATOR"/>
    <property type="match status" value="1"/>
</dbReference>
<evidence type="ECO:0000313" key="1">
    <source>
        <dbReference type="EMBL" id="ANC76050.1"/>
    </source>
</evidence>
<dbReference type="Pfam" id="PF01965">
    <property type="entry name" value="DJ-1_PfpI"/>
    <property type="match status" value="1"/>
</dbReference>
<dbReference type="Gene3D" id="3.40.50.880">
    <property type="match status" value="1"/>
</dbReference>
<dbReference type="InterPro" id="IPR052158">
    <property type="entry name" value="INH-QAR"/>
</dbReference>